<evidence type="ECO:0000256" key="2">
    <source>
        <dbReference type="ARBA" id="ARBA00005675"/>
    </source>
</evidence>
<dbReference type="Pfam" id="PF13246">
    <property type="entry name" value="Cation_ATPase"/>
    <property type="match status" value="1"/>
</dbReference>
<dbReference type="Gene3D" id="2.70.150.10">
    <property type="entry name" value="Calcium-transporting ATPase, cytoplasmic transduction domain A"/>
    <property type="match status" value="1"/>
</dbReference>
<dbReference type="NCBIfam" id="TIGR01494">
    <property type="entry name" value="ATPase_P-type"/>
    <property type="match status" value="2"/>
</dbReference>
<dbReference type="SUPFAM" id="SSF81653">
    <property type="entry name" value="Calcium ATPase, transduction domain A"/>
    <property type="match status" value="1"/>
</dbReference>
<dbReference type="InterPro" id="IPR023299">
    <property type="entry name" value="ATPase_P-typ_cyto_dom_N"/>
</dbReference>
<keyword evidence="7" id="KW-0547">Nucleotide-binding</keyword>
<feature type="transmembrane region" description="Helical" evidence="14">
    <location>
        <begin position="849"/>
        <end position="868"/>
    </location>
</feature>
<dbReference type="PRINTS" id="PR00120">
    <property type="entry name" value="HATPASE"/>
</dbReference>
<keyword evidence="4" id="KW-0597">Phosphoprotein</keyword>
<gene>
    <name evidence="16" type="ORF">BV494_13815</name>
</gene>
<evidence type="ECO:0000313" key="16">
    <source>
        <dbReference type="EMBL" id="AVF35940.1"/>
    </source>
</evidence>
<comment type="similarity">
    <text evidence="2">Belongs to the cation transport ATPase (P-type) (TC 3.A.3) family. Type IIA subfamily.</text>
</comment>
<dbReference type="GO" id="GO:0005524">
    <property type="term" value="F:ATP binding"/>
    <property type="evidence" value="ECO:0007669"/>
    <property type="project" value="UniProtKB-KW"/>
</dbReference>
<proteinExistence type="inferred from homology"/>
<evidence type="ECO:0000256" key="4">
    <source>
        <dbReference type="ARBA" id="ARBA00022553"/>
    </source>
</evidence>
<dbReference type="OrthoDB" id="9814270at2"/>
<dbReference type="FunFam" id="2.70.150.10:FF:000160">
    <property type="entry name" value="Sarcoplasmic/endoplasmic reticulum calcium ATPase 1"/>
    <property type="match status" value="1"/>
</dbReference>
<dbReference type="SUPFAM" id="SSF81660">
    <property type="entry name" value="Metal cation-transporting ATPase, ATP-binding domain N"/>
    <property type="match status" value="1"/>
</dbReference>
<keyword evidence="3" id="KW-1003">Cell membrane</keyword>
<evidence type="ECO:0000256" key="8">
    <source>
        <dbReference type="ARBA" id="ARBA00022840"/>
    </source>
</evidence>
<dbReference type="InterPro" id="IPR036412">
    <property type="entry name" value="HAD-like_sf"/>
</dbReference>
<dbReference type="GO" id="GO:1990573">
    <property type="term" value="P:potassium ion import across plasma membrane"/>
    <property type="evidence" value="ECO:0007669"/>
    <property type="project" value="TreeGrafter"/>
</dbReference>
<dbReference type="KEGG" id="rox:BV494_13815"/>
<dbReference type="SFLD" id="SFLDS00003">
    <property type="entry name" value="Haloacid_Dehalogenase"/>
    <property type="match status" value="1"/>
</dbReference>
<dbReference type="Gene3D" id="1.20.1110.10">
    <property type="entry name" value="Calcium-transporting ATPase, transmembrane domain"/>
    <property type="match status" value="1"/>
</dbReference>
<evidence type="ECO:0000256" key="6">
    <source>
        <dbReference type="ARBA" id="ARBA00022723"/>
    </source>
</evidence>
<dbReference type="GO" id="GO:1902600">
    <property type="term" value="P:proton transmembrane transport"/>
    <property type="evidence" value="ECO:0007669"/>
    <property type="project" value="TreeGrafter"/>
</dbReference>
<dbReference type="AlphaFoldDB" id="A0A2L1USN1"/>
<organism evidence="16 17">
    <name type="scientific">Rahnella sikkimica</name>
    <dbReference type="NCBI Taxonomy" id="1805933"/>
    <lineage>
        <taxon>Bacteria</taxon>
        <taxon>Pseudomonadati</taxon>
        <taxon>Pseudomonadota</taxon>
        <taxon>Gammaproteobacteria</taxon>
        <taxon>Enterobacterales</taxon>
        <taxon>Yersiniaceae</taxon>
        <taxon>Rahnella</taxon>
    </lineage>
</organism>
<feature type="transmembrane region" description="Helical" evidence="14">
    <location>
        <begin position="880"/>
        <end position="899"/>
    </location>
</feature>
<dbReference type="GO" id="GO:0006883">
    <property type="term" value="P:intracellular sodium ion homeostasis"/>
    <property type="evidence" value="ECO:0007669"/>
    <property type="project" value="TreeGrafter"/>
</dbReference>
<feature type="transmembrane region" description="Helical" evidence="14">
    <location>
        <begin position="98"/>
        <end position="117"/>
    </location>
</feature>
<reference evidence="17" key="1">
    <citation type="submission" date="2017-01" db="EMBL/GenBank/DDBJ databases">
        <title>Genome sequence of Rouxiella sp. ERMR1:05.</title>
        <authorList>
            <person name="Kumar R."/>
            <person name="Singh D."/>
            <person name="Kumar S."/>
        </authorList>
    </citation>
    <scope>NUCLEOTIDE SEQUENCE [LARGE SCALE GENOMIC DNA]</scope>
    <source>
        <strain evidence="17">ERMR1:05</strain>
    </source>
</reference>
<evidence type="ECO:0000259" key="15">
    <source>
        <dbReference type="SMART" id="SM00831"/>
    </source>
</evidence>
<dbReference type="PANTHER" id="PTHR43294:SF21">
    <property type="entry name" value="CATION TRANSPORTING ATPASE"/>
    <property type="match status" value="1"/>
</dbReference>
<dbReference type="InterPro" id="IPR044492">
    <property type="entry name" value="P_typ_ATPase_HD_dom"/>
</dbReference>
<dbReference type="GO" id="GO:0016887">
    <property type="term" value="F:ATP hydrolysis activity"/>
    <property type="evidence" value="ECO:0007669"/>
    <property type="project" value="InterPro"/>
</dbReference>
<keyword evidence="9" id="KW-0460">Magnesium</keyword>
<dbReference type="SUPFAM" id="SSF56784">
    <property type="entry name" value="HAD-like"/>
    <property type="match status" value="1"/>
</dbReference>
<dbReference type="Gene3D" id="3.40.50.1000">
    <property type="entry name" value="HAD superfamily/HAD-like"/>
    <property type="match status" value="1"/>
</dbReference>
<protein>
    <submittedName>
        <fullName evidence="16">Carbonate dehydratase</fullName>
    </submittedName>
</protein>
<dbReference type="GO" id="GO:0030007">
    <property type="term" value="P:intracellular potassium ion homeostasis"/>
    <property type="evidence" value="ECO:0007669"/>
    <property type="project" value="TreeGrafter"/>
</dbReference>
<dbReference type="Pfam" id="PF08282">
    <property type="entry name" value="Hydrolase_3"/>
    <property type="match status" value="1"/>
</dbReference>
<dbReference type="InterPro" id="IPR018303">
    <property type="entry name" value="ATPase_P-typ_P_site"/>
</dbReference>
<keyword evidence="12 14" id="KW-0472">Membrane</keyword>
<feature type="domain" description="Cation-transporting P-type ATPase N-terminal" evidence="15">
    <location>
        <begin position="24"/>
        <end position="97"/>
    </location>
</feature>
<feature type="transmembrane region" description="Helical" evidence="14">
    <location>
        <begin position="295"/>
        <end position="319"/>
    </location>
</feature>
<keyword evidence="8" id="KW-0067">ATP-binding</keyword>
<feature type="transmembrane region" description="Helical" evidence="14">
    <location>
        <begin position="708"/>
        <end position="732"/>
    </location>
</feature>
<feature type="transmembrane region" description="Helical" evidence="14">
    <location>
        <begin position="738"/>
        <end position="759"/>
    </location>
</feature>
<keyword evidence="11 14" id="KW-1133">Transmembrane helix</keyword>
<evidence type="ECO:0000256" key="5">
    <source>
        <dbReference type="ARBA" id="ARBA00022692"/>
    </source>
</evidence>
<dbReference type="PRINTS" id="PR00119">
    <property type="entry name" value="CATATPASE"/>
</dbReference>
<dbReference type="InterPro" id="IPR008250">
    <property type="entry name" value="ATPase_P-typ_transduc_dom_A_sf"/>
</dbReference>
<dbReference type="FunFam" id="3.40.50.1000:FF:000028">
    <property type="entry name" value="Calcium-transporting P-type ATPase, putative"/>
    <property type="match status" value="1"/>
</dbReference>
<keyword evidence="17" id="KW-1185">Reference proteome</keyword>
<dbReference type="CDD" id="cd02080">
    <property type="entry name" value="P-type_ATPase_cation"/>
    <property type="match status" value="1"/>
</dbReference>
<dbReference type="GO" id="GO:0005886">
    <property type="term" value="C:plasma membrane"/>
    <property type="evidence" value="ECO:0007669"/>
    <property type="project" value="UniProtKB-SubCell"/>
</dbReference>
<keyword evidence="5 14" id="KW-0812">Transmembrane</keyword>
<dbReference type="InterPro" id="IPR050510">
    <property type="entry name" value="Cation_transp_ATPase_P-type"/>
</dbReference>
<dbReference type="SFLD" id="SFLDF00027">
    <property type="entry name" value="p-type_atpase"/>
    <property type="match status" value="1"/>
</dbReference>
<dbReference type="PANTHER" id="PTHR43294">
    <property type="entry name" value="SODIUM/POTASSIUM-TRANSPORTING ATPASE SUBUNIT ALPHA"/>
    <property type="match status" value="1"/>
</dbReference>
<dbReference type="GO" id="GO:0005391">
    <property type="term" value="F:P-type sodium:potassium-exchanging transporter activity"/>
    <property type="evidence" value="ECO:0007669"/>
    <property type="project" value="TreeGrafter"/>
</dbReference>
<evidence type="ECO:0000256" key="9">
    <source>
        <dbReference type="ARBA" id="ARBA00022842"/>
    </source>
</evidence>
<dbReference type="Pfam" id="PF00122">
    <property type="entry name" value="E1-E2_ATPase"/>
    <property type="match status" value="1"/>
</dbReference>
<dbReference type="InterPro" id="IPR059000">
    <property type="entry name" value="ATPase_P-type_domA"/>
</dbReference>
<evidence type="ECO:0000256" key="1">
    <source>
        <dbReference type="ARBA" id="ARBA00004651"/>
    </source>
</evidence>
<dbReference type="InterPro" id="IPR023298">
    <property type="entry name" value="ATPase_P-typ_TM_dom_sf"/>
</dbReference>
<dbReference type="GO" id="GO:0036376">
    <property type="term" value="P:sodium ion export across plasma membrane"/>
    <property type="evidence" value="ECO:0007669"/>
    <property type="project" value="TreeGrafter"/>
</dbReference>
<evidence type="ECO:0000256" key="11">
    <source>
        <dbReference type="ARBA" id="ARBA00022989"/>
    </source>
</evidence>
<sequence>MTHSPSSVKTNASPSSSTAAENKNWYQISGNDAMARLETREAGLSQQVAAERLKEFGPNALPEKQTKSALMRFLAHFNDVLIYILLAAAVVTGAMGHWVDTLVILGVAVINAMIGFLQENSAEKSLKSIQNMLSSQAVVFRDGQIQTINADQLVPGDIVELRPGDKIPADLRIISAHNLQVEEAILTGESTVVTKTARTIDDEVMIGDRHNLLFSGTMISGGTATGVVYATGKDTELGHINQMMSSIEPQRTPLLQQIDKLGKGIFALILLMMAFLFVFAFILRDMPLGELLLSLISLAVASVPEGLPAIISIILSLGVQSMARNHAIIRKLPTVETLGSMTVICSDKTGTLTMNEMTVKAVILADRAYTVEGESYQPRGRITDATTQQQIDVINTPVLNTFITAVDICNDSQLIQDDKGHWGITGGPTSGALKVLAAKCTLNTGKVEALDKIPFDSKHKYMSTLQRINGKTQLFVTGAPDVLFSLAKFELTENGVQPFRHEYWEEEMARYARQGLRMVAAAFKDEPEIDGDLSHDDLQHDLVFAGIAGMMDPPRPEAIDAIAQCQQAGIRVKMITGDHQETAMAIGKMLGIGNSGDSITGNQLEHMDDAELAVAASQYDIFARTSPEHKLRLVKALQENGEVVGMTGDGVNDAPALKQADVGIAMGIKGTEVTKEAADMVLTDDNFATIASAVKEGRRVYDNLKKTILFILPTNLAQGLLIILAILAGAVIPLTPVQILWMNMATSTTLSFGLAFEPAEKGMMRRRPREPGQHVLDLHAVWRIAFVGILIACSAFILEAWMQPLGYSSDLIRTVLLQTLVTAQWVYMFNCRVMDRFPLSREVFVNKGLWIVSGVLLVLQLALIYLPFMNHLFGTVPLPLKFWGITLLVGAMIFVIVEIEKWLVNRFIRKKI</sequence>
<dbReference type="EMBL" id="CP019062">
    <property type="protein sequence ID" value="AVF35940.1"/>
    <property type="molecule type" value="Genomic_DNA"/>
</dbReference>
<evidence type="ECO:0000256" key="3">
    <source>
        <dbReference type="ARBA" id="ARBA00022475"/>
    </source>
</evidence>
<evidence type="ECO:0000256" key="12">
    <source>
        <dbReference type="ARBA" id="ARBA00023136"/>
    </source>
</evidence>
<evidence type="ECO:0000256" key="7">
    <source>
        <dbReference type="ARBA" id="ARBA00022741"/>
    </source>
</evidence>
<dbReference type="SUPFAM" id="SSF81665">
    <property type="entry name" value="Calcium ATPase, transmembrane domain M"/>
    <property type="match status" value="1"/>
</dbReference>
<evidence type="ECO:0000256" key="14">
    <source>
        <dbReference type="SAM" id="Phobius"/>
    </source>
</evidence>
<feature type="region of interest" description="Disordered" evidence="13">
    <location>
        <begin position="1"/>
        <end position="21"/>
    </location>
</feature>
<keyword evidence="10" id="KW-1278">Translocase</keyword>
<dbReference type="InterPro" id="IPR006068">
    <property type="entry name" value="ATPase_P-typ_cation-transptr_C"/>
</dbReference>
<name>A0A2L1USN1_9GAMM</name>
<dbReference type="FunFam" id="3.40.50.1000:FF:000001">
    <property type="entry name" value="Phospholipid-transporting ATPase IC"/>
    <property type="match status" value="1"/>
</dbReference>
<dbReference type="SFLD" id="SFLDG00002">
    <property type="entry name" value="C1.7:_P-type_atpase_like"/>
    <property type="match status" value="1"/>
</dbReference>
<dbReference type="PROSITE" id="PS00154">
    <property type="entry name" value="ATPASE_E1_E2"/>
    <property type="match status" value="1"/>
</dbReference>
<feature type="transmembrane region" description="Helical" evidence="14">
    <location>
        <begin position="811"/>
        <end position="829"/>
    </location>
</feature>
<dbReference type="InterPro" id="IPR004014">
    <property type="entry name" value="ATPase_P-typ_cation-transptr_N"/>
</dbReference>
<dbReference type="Pfam" id="PF00690">
    <property type="entry name" value="Cation_ATPase_N"/>
    <property type="match status" value="1"/>
</dbReference>
<dbReference type="GO" id="GO:0046872">
    <property type="term" value="F:metal ion binding"/>
    <property type="evidence" value="ECO:0007669"/>
    <property type="project" value="UniProtKB-KW"/>
</dbReference>
<dbReference type="Proteomes" id="UP000239197">
    <property type="component" value="Chromosome"/>
</dbReference>
<dbReference type="InterPro" id="IPR023214">
    <property type="entry name" value="HAD_sf"/>
</dbReference>
<comment type="subcellular location">
    <subcellularLocation>
        <location evidence="1">Cell membrane</location>
        <topology evidence="1">Multi-pass membrane protein</topology>
    </subcellularLocation>
</comment>
<dbReference type="SMART" id="SM00831">
    <property type="entry name" value="Cation_ATPase_N"/>
    <property type="match status" value="1"/>
</dbReference>
<dbReference type="Gene3D" id="3.40.1110.10">
    <property type="entry name" value="Calcium-transporting ATPase, cytoplasmic domain N"/>
    <property type="match status" value="1"/>
</dbReference>
<dbReference type="Pfam" id="PF00689">
    <property type="entry name" value="Cation_ATPase_C"/>
    <property type="match status" value="1"/>
</dbReference>
<evidence type="ECO:0000313" key="17">
    <source>
        <dbReference type="Proteomes" id="UP000239197"/>
    </source>
</evidence>
<keyword evidence="6" id="KW-0479">Metal-binding</keyword>
<evidence type="ECO:0000256" key="13">
    <source>
        <dbReference type="SAM" id="MobiDB-lite"/>
    </source>
</evidence>
<accession>A0A2L1USN1</accession>
<feature type="transmembrane region" description="Helical" evidence="14">
    <location>
        <begin position="780"/>
        <end position="799"/>
    </location>
</feature>
<dbReference type="InterPro" id="IPR001757">
    <property type="entry name" value="P_typ_ATPase"/>
</dbReference>
<evidence type="ECO:0000256" key="10">
    <source>
        <dbReference type="ARBA" id="ARBA00022967"/>
    </source>
</evidence>
<feature type="transmembrane region" description="Helical" evidence="14">
    <location>
        <begin position="265"/>
        <end position="283"/>
    </location>
</feature>
<dbReference type="RefSeq" id="WP_104923404.1">
    <property type="nucleotide sequence ID" value="NZ_CP019062.1"/>
</dbReference>
<feature type="transmembrane region" description="Helical" evidence="14">
    <location>
        <begin position="73"/>
        <end position="92"/>
    </location>
</feature>